<evidence type="ECO:0000256" key="3">
    <source>
        <dbReference type="ARBA" id="ARBA00022824"/>
    </source>
</evidence>
<dbReference type="GO" id="GO:0030424">
    <property type="term" value="C:axon"/>
    <property type="evidence" value="ECO:0007669"/>
    <property type="project" value="TreeGrafter"/>
</dbReference>
<dbReference type="PANTHER" id="PTHR45799">
    <property type="entry name" value="RETICULON-LIKE PROTEIN"/>
    <property type="match status" value="1"/>
</dbReference>
<reference evidence="8" key="2">
    <citation type="submission" date="2009-03" db="EMBL/GenBank/DDBJ databases">
        <authorList>
            <person name="Gang L."/>
        </authorList>
    </citation>
    <scope>NUCLEOTIDE SEQUENCE</scope>
    <source>
        <strain evidence="8">Anhui</strain>
    </source>
</reference>
<proteinExistence type="evidence at transcript level"/>
<dbReference type="Proteomes" id="UP000311919">
    <property type="component" value="Unassembled WGS sequence"/>
</dbReference>
<comment type="subcellular location">
    <subcellularLocation>
        <location evidence="1 6">Endoplasmic reticulum membrane</location>
        <topology evidence="1 6">Multi-pass membrane protein</topology>
    </subcellularLocation>
</comment>
<protein>
    <recommendedName>
        <fullName evidence="6">Reticulon-like protein</fullName>
    </recommendedName>
</protein>
<dbReference type="PROSITE" id="PS50845">
    <property type="entry name" value="RETICULON"/>
    <property type="match status" value="1"/>
</dbReference>
<evidence type="ECO:0000256" key="4">
    <source>
        <dbReference type="ARBA" id="ARBA00022989"/>
    </source>
</evidence>
<dbReference type="Pfam" id="PF02453">
    <property type="entry name" value="Reticulon"/>
    <property type="match status" value="1"/>
</dbReference>
<dbReference type="Gene3D" id="1.20.5.2480">
    <property type="match status" value="1"/>
</dbReference>
<reference evidence="8" key="1">
    <citation type="journal article" date="2009" name="Nature">
        <title>The Schistosoma japonicum genome reveals features of host-parasite interplay.</title>
        <authorList>
            <person name="Liu F."/>
            <person name="Zhou Y."/>
            <person name="Wang Z.Q."/>
            <person name="Lu G."/>
            <person name="Zheng H."/>
            <person name="Brindley P.J."/>
            <person name="McManus D.P."/>
            <person name="Blair D."/>
            <person name="Zhang Q.H."/>
            <person name="Zhong Y."/>
            <person name="Wang S."/>
            <person name="Han Z.G."/>
            <person name="Chen Z."/>
        </authorList>
    </citation>
    <scope>NUCLEOTIDE SEQUENCE</scope>
    <source>
        <strain evidence="8">Anhui</strain>
    </source>
</reference>
<sequence length="199" mass="22434">MQMDTVKDVIYWREPINSGIIAAVGLTFLLSLSCMSFISVVAYAGLALFCCTAACKLYNVVLGSNKAEQETSNSSKHSFHSWLEYDILFSEDKIAQRAAAASEHLSEKLNQLRRILLMHDYFETAKLAICLYLLSIVGSWFNLLTLITVVFVLGLTCPRIYLLYQSQCDAAFKMAKNKVMDIYKIVESKMEKLRGSSKK</sequence>
<evidence type="ECO:0000256" key="2">
    <source>
        <dbReference type="ARBA" id="ARBA00022692"/>
    </source>
</evidence>
<evidence type="ECO:0000313" key="10">
    <source>
        <dbReference type="Proteomes" id="UP000311919"/>
    </source>
</evidence>
<dbReference type="AlphaFoldDB" id="C1LKE2"/>
<reference evidence="9 10" key="3">
    <citation type="submission" date="2019-03" db="EMBL/GenBank/DDBJ databases">
        <title>An improved genome assembly of the fluke Schistosoma japonicum.</title>
        <authorList>
            <person name="Hu W."/>
            <person name="Luo F."/>
            <person name="Yin M."/>
            <person name="Mo X."/>
            <person name="Sun C."/>
            <person name="Wu Q."/>
            <person name="Zhu B."/>
            <person name="Xiang M."/>
            <person name="Wang J."/>
            <person name="Wang Y."/>
            <person name="Zhang T."/>
            <person name="Xu B."/>
            <person name="Zheng H."/>
            <person name="Feng Z."/>
        </authorList>
    </citation>
    <scope>NUCLEOTIDE SEQUENCE [LARGE SCALE GENOMIC DNA]</scope>
    <source>
        <strain evidence="9">HuSjv2</strain>
        <tissue evidence="9">Worms</tissue>
    </source>
</reference>
<gene>
    <name evidence="9" type="ORF">EWB00_002301</name>
</gene>
<name>C1LKE2_SCHJA</name>
<keyword evidence="3 6" id="KW-0256">Endoplasmic reticulum</keyword>
<dbReference type="InterPro" id="IPR046964">
    <property type="entry name" value="RTN1-4"/>
</dbReference>
<dbReference type="EMBL" id="FN319442">
    <property type="protein sequence ID" value="CAX75170.1"/>
    <property type="molecule type" value="mRNA"/>
</dbReference>
<evidence type="ECO:0000256" key="1">
    <source>
        <dbReference type="ARBA" id="ARBA00004477"/>
    </source>
</evidence>
<dbReference type="OrthoDB" id="567788at2759"/>
<dbReference type="EMBL" id="FN314708">
    <property type="protein sequence ID" value="CAX70441.1"/>
    <property type="molecule type" value="mRNA"/>
</dbReference>
<evidence type="ECO:0000313" key="8">
    <source>
        <dbReference type="EMBL" id="CAX75170.1"/>
    </source>
</evidence>
<keyword evidence="2 6" id="KW-0812">Transmembrane</keyword>
<dbReference type="PANTHER" id="PTHR45799:SF2">
    <property type="entry name" value="RETICULON-LIKE PROTEIN"/>
    <property type="match status" value="1"/>
</dbReference>
<keyword evidence="4 6" id="KW-1133">Transmembrane helix</keyword>
<dbReference type="InterPro" id="IPR003388">
    <property type="entry name" value="Reticulon"/>
</dbReference>
<dbReference type="EMBL" id="FN319443">
    <property type="protein sequence ID" value="CAX75171.1"/>
    <property type="molecule type" value="mRNA"/>
</dbReference>
<dbReference type="EMBL" id="FN319444">
    <property type="protein sequence ID" value="CAX75172.1"/>
    <property type="molecule type" value="mRNA"/>
</dbReference>
<accession>C1LKE2</accession>
<keyword evidence="5 6" id="KW-0472">Membrane</keyword>
<evidence type="ECO:0000259" key="7">
    <source>
        <dbReference type="PROSITE" id="PS50845"/>
    </source>
</evidence>
<keyword evidence="10" id="KW-1185">Reference proteome</keyword>
<evidence type="ECO:0000256" key="5">
    <source>
        <dbReference type="ARBA" id="ARBA00023136"/>
    </source>
</evidence>
<dbReference type="STRING" id="6182.C1LKE2"/>
<feature type="transmembrane region" description="Helical" evidence="6">
    <location>
        <begin position="20"/>
        <end position="49"/>
    </location>
</feature>
<feature type="domain" description="Reticulon" evidence="7">
    <location>
        <begin position="6"/>
        <end position="199"/>
    </location>
</feature>
<dbReference type="PROSITE" id="PS51257">
    <property type="entry name" value="PROKAR_LIPOPROTEIN"/>
    <property type="match status" value="1"/>
</dbReference>
<dbReference type="GO" id="GO:0005789">
    <property type="term" value="C:endoplasmic reticulum membrane"/>
    <property type="evidence" value="ECO:0007669"/>
    <property type="project" value="UniProtKB-SubCell"/>
</dbReference>
<dbReference type="EMBL" id="SKCS01000180">
    <property type="protein sequence ID" value="TNN14026.1"/>
    <property type="molecule type" value="Genomic_DNA"/>
</dbReference>
<feature type="transmembrane region" description="Helical" evidence="6">
    <location>
        <begin position="140"/>
        <end position="164"/>
    </location>
</feature>
<evidence type="ECO:0000256" key="6">
    <source>
        <dbReference type="RuleBase" id="RU363132"/>
    </source>
</evidence>
<evidence type="ECO:0000313" key="9">
    <source>
        <dbReference type="EMBL" id="TNN14026.1"/>
    </source>
</evidence>
<organism evidence="8">
    <name type="scientific">Schistosoma japonicum</name>
    <name type="common">Blood fluke</name>
    <dbReference type="NCBI Taxonomy" id="6182"/>
    <lineage>
        <taxon>Eukaryota</taxon>
        <taxon>Metazoa</taxon>
        <taxon>Spiralia</taxon>
        <taxon>Lophotrochozoa</taxon>
        <taxon>Platyhelminthes</taxon>
        <taxon>Trematoda</taxon>
        <taxon>Digenea</taxon>
        <taxon>Strigeidida</taxon>
        <taxon>Schistosomatoidea</taxon>
        <taxon>Schistosomatidae</taxon>
        <taxon>Schistosoma</taxon>
    </lineage>
</organism>